<keyword evidence="7 11" id="KW-0249">Electron transport</keyword>
<keyword evidence="6 11" id="KW-0999">Mitochondrion inner membrane</keyword>
<evidence type="ECO:0000256" key="11">
    <source>
        <dbReference type="PIRNR" id="PIRNR017834"/>
    </source>
</evidence>
<proteinExistence type="inferred from homology"/>
<protein>
    <recommendedName>
        <fullName evidence="11">NADH dehydrogenase [ubiquinone] 1 subunit C2</fullName>
    </recommendedName>
</protein>
<evidence type="ECO:0000256" key="3">
    <source>
        <dbReference type="ARBA" id="ARBA00022448"/>
    </source>
</evidence>
<dbReference type="Proteomes" id="UP000827986">
    <property type="component" value="Unassembled WGS sequence"/>
</dbReference>
<evidence type="ECO:0000256" key="4">
    <source>
        <dbReference type="ARBA" id="ARBA00022660"/>
    </source>
</evidence>
<comment type="subcellular location">
    <subcellularLocation>
        <location evidence="1">Mitochondrion inner membrane</location>
        <topology evidence="1">Single-pass membrane protein</topology>
        <orientation evidence="1">Matrix side</orientation>
    </subcellularLocation>
</comment>
<gene>
    <name evidence="12" type="ORF">KIL84_019541</name>
</gene>
<comment type="function">
    <text evidence="11">Accessory subunit of the mitochondrial membrane respiratory chain NADH dehydrogenase (Complex I), that is believed not to be involved in catalysis. Complex I functions in the transfer of electrons from NADH to the respiratory chain. The immediate electron acceptor for the enzyme is believed to be ubiquinone.</text>
</comment>
<dbReference type="PANTHER" id="PTHR13099:SF0">
    <property type="entry name" value="NADH DEHYDROGENASE [UBIQUINONE] 1 SUBUNIT C2-RELATED"/>
    <property type="match status" value="1"/>
</dbReference>
<organism evidence="12 13">
    <name type="scientific">Mauremys mutica</name>
    <name type="common">yellowpond turtle</name>
    <dbReference type="NCBI Taxonomy" id="74926"/>
    <lineage>
        <taxon>Eukaryota</taxon>
        <taxon>Metazoa</taxon>
        <taxon>Chordata</taxon>
        <taxon>Craniata</taxon>
        <taxon>Vertebrata</taxon>
        <taxon>Euteleostomi</taxon>
        <taxon>Archelosauria</taxon>
        <taxon>Testudinata</taxon>
        <taxon>Testudines</taxon>
        <taxon>Cryptodira</taxon>
        <taxon>Durocryptodira</taxon>
        <taxon>Testudinoidea</taxon>
        <taxon>Geoemydidae</taxon>
        <taxon>Geoemydinae</taxon>
        <taxon>Mauremys</taxon>
    </lineage>
</organism>
<evidence type="ECO:0000256" key="8">
    <source>
        <dbReference type="ARBA" id="ARBA00022989"/>
    </source>
</evidence>
<dbReference type="PANTHER" id="PTHR13099">
    <property type="entry name" value="NADH-UBIQUINONE OXIDOREDUCTASE SUBUNIT B14.5B"/>
    <property type="match status" value="1"/>
</dbReference>
<evidence type="ECO:0000256" key="7">
    <source>
        <dbReference type="ARBA" id="ARBA00022982"/>
    </source>
</evidence>
<evidence type="ECO:0000256" key="2">
    <source>
        <dbReference type="ARBA" id="ARBA00008674"/>
    </source>
</evidence>
<keyword evidence="13" id="KW-1185">Reference proteome</keyword>
<accession>A0A9D4B3F1</accession>
<keyword evidence="5" id="KW-0812">Transmembrane</keyword>
<keyword evidence="4 11" id="KW-0679">Respiratory chain</keyword>
<comment type="similarity">
    <text evidence="2 11">Belongs to the complex I NDUFC2 subunit family.</text>
</comment>
<dbReference type="InterPro" id="IPR009423">
    <property type="entry name" value="NDUC2"/>
</dbReference>
<keyword evidence="9 11" id="KW-0496">Mitochondrion</keyword>
<evidence type="ECO:0000256" key="1">
    <source>
        <dbReference type="ARBA" id="ARBA00004298"/>
    </source>
</evidence>
<comment type="caution">
    <text evidence="12">The sequence shown here is derived from an EMBL/GenBank/DDBJ whole genome shotgun (WGS) entry which is preliminary data.</text>
</comment>
<dbReference type="GO" id="GO:0005743">
    <property type="term" value="C:mitochondrial inner membrane"/>
    <property type="evidence" value="ECO:0007669"/>
    <property type="project" value="UniProtKB-SubCell"/>
</dbReference>
<keyword evidence="10 11" id="KW-0472">Membrane</keyword>
<sequence>MVFLPDESRGLPPPPIVNRNSVWLGLLGWGSALLDNAFRRRPMIRAGFHRQALCFTVGWCVGYYCSKRADYIYAKLDRELMEYIKQHPEDFKEKDKKTLAEVLNKFYPVR</sequence>
<keyword evidence="8" id="KW-1133">Transmembrane helix</keyword>
<evidence type="ECO:0000256" key="9">
    <source>
        <dbReference type="ARBA" id="ARBA00023128"/>
    </source>
</evidence>
<evidence type="ECO:0000313" key="13">
    <source>
        <dbReference type="Proteomes" id="UP000827986"/>
    </source>
</evidence>
<evidence type="ECO:0000256" key="5">
    <source>
        <dbReference type="ARBA" id="ARBA00022692"/>
    </source>
</evidence>
<evidence type="ECO:0000256" key="10">
    <source>
        <dbReference type="ARBA" id="ARBA00023136"/>
    </source>
</evidence>
<name>A0A9D4B3F1_9SAUR</name>
<dbReference type="GO" id="GO:0006120">
    <property type="term" value="P:mitochondrial electron transport, NADH to ubiquinone"/>
    <property type="evidence" value="ECO:0007669"/>
    <property type="project" value="InterPro"/>
</dbReference>
<dbReference type="OrthoDB" id="6329847at2759"/>
<dbReference type="EMBL" id="JAHDVG010000463">
    <property type="protein sequence ID" value="KAH1186792.1"/>
    <property type="molecule type" value="Genomic_DNA"/>
</dbReference>
<keyword evidence="3 11" id="KW-0813">Transport</keyword>
<reference evidence="12" key="1">
    <citation type="submission" date="2021-09" db="EMBL/GenBank/DDBJ databases">
        <title>The genome of Mauremys mutica provides insights into the evolution of semi-aquatic lifestyle.</title>
        <authorList>
            <person name="Gong S."/>
            <person name="Gao Y."/>
        </authorList>
    </citation>
    <scope>NUCLEOTIDE SEQUENCE</scope>
    <source>
        <strain evidence="12">MM-2020</strain>
        <tissue evidence="12">Muscle</tissue>
    </source>
</reference>
<dbReference type="Pfam" id="PF06374">
    <property type="entry name" value="NDUF_C2"/>
    <property type="match status" value="1"/>
</dbReference>
<dbReference type="AlphaFoldDB" id="A0A9D4B3F1"/>
<dbReference type="PIRSF" id="PIRSF017834">
    <property type="entry name" value="NADH-UbQ_OxRdtase_b14.5b"/>
    <property type="match status" value="1"/>
</dbReference>
<evidence type="ECO:0000256" key="6">
    <source>
        <dbReference type="ARBA" id="ARBA00022792"/>
    </source>
</evidence>
<evidence type="ECO:0000313" key="12">
    <source>
        <dbReference type="EMBL" id="KAH1186792.1"/>
    </source>
</evidence>